<evidence type="ECO:0000256" key="3">
    <source>
        <dbReference type="ARBA" id="ARBA00022448"/>
    </source>
</evidence>
<evidence type="ECO:0000256" key="6">
    <source>
        <dbReference type="ARBA" id="ARBA00022729"/>
    </source>
</evidence>
<dbReference type="InterPro" id="IPR038126">
    <property type="entry name" value="RAMP_sf"/>
</dbReference>
<evidence type="ECO:0000256" key="1">
    <source>
        <dbReference type="ARBA" id="ARBA00004251"/>
    </source>
</evidence>
<dbReference type="AlphaFoldDB" id="A0A8C9TNE7"/>
<reference evidence="14" key="3">
    <citation type="submission" date="2025-09" db="UniProtKB">
        <authorList>
            <consortium name="Ensembl"/>
        </authorList>
    </citation>
    <scope>IDENTIFICATION</scope>
</reference>
<dbReference type="GO" id="GO:0043235">
    <property type="term" value="C:receptor complex"/>
    <property type="evidence" value="ECO:0007669"/>
    <property type="project" value="TreeGrafter"/>
</dbReference>
<dbReference type="GO" id="GO:0032870">
    <property type="term" value="P:cellular response to hormone stimulus"/>
    <property type="evidence" value="ECO:0007669"/>
    <property type="project" value="TreeGrafter"/>
</dbReference>
<evidence type="ECO:0000256" key="5">
    <source>
        <dbReference type="ARBA" id="ARBA00022692"/>
    </source>
</evidence>
<feature type="transmembrane region" description="Helical" evidence="13">
    <location>
        <begin position="39"/>
        <end position="61"/>
    </location>
</feature>
<evidence type="ECO:0000256" key="7">
    <source>
        <dbReference type="ARBA" id="ARBA00022989"/>
    </source>
</evidence>
<feature type="transmembrane region" description="Helical" evidence="13">
    <location>
        <begin position="175"/>
        <end position="197"/>
    </location>
</feature>
<reference evidence="14 15" key="1">
    <citation type="submission" date="2019-04" db="EMBL/GenBank/DDBJ databases">
        <authorList>
            <consortium name="Wellcome Sanger Institute Data Sharing"/>
        </authorList>
    </citation>
    <scope>NUCLEOTIDE SEQUENCE [LARGE SCALE GENOMIC DNA]</scope>
</reference>
<gene>
    <name evidence="14" type="primary">LOC108935315</name>
</gene>
<keyword evidence="3" id="KW-0813">Transport</keyword>
<dbReference type="GO" id="GO:0072659">
    <property type="term" value="P:protein localization to plasma membrane"/>
    <property type="evidence" value="ECO:0007669"/>
    <property type="project" value="TreeGrafter"/>
</dbReference>
<keyword evidence="15" id="KW-1185">Reference proteome</keyword>
<dbReference type="GO" id="GO:0009986">
    <property type="term" value="C:cell surface"/>
    <property type="evidence" value="ECO:0007669"/>
    <property type="project" value="TreeGrafter"/>
</dbReference>
<dbReference type="Gene3D" id="1.10.150.510">
    <property type="entry name" value="Receptor activity modifying family"/>
    <property type="match status" value="1"/>
</dbReference>
<dbReference type="GO" id="GO:0006886">
    <property type="term" value="P:intracellular protein transport"/>
    <property type="evidence" value="ECO:0007669"/>
    <property type="project" value="InterPro"/>
</dbReference>
<keyword evidence="8 13" id="KW-0472">Membrane</keyword>
<evidence type="ECO:0000313" key="15">
    <source>
        <dbReference type="Proteomes" id="UP000694397"/>
    </source>
</evidence>
<dbReference type="GO" id="GO:0008277">
    <property type="term" value="P:regulation of G protein-coupled receptor signaling pathway"/>
    <property type="evidence" value="ECO:0007669"/>
    <property type="project" value="InterPro"/>
</dbReference>
<reference evidence="14" key="2">
    <citation type="submission" date="2025-08" db="UniProtKB">
        <authorList>
            <consortium name="Ensembl"/>
        </authorList>
    </citation>
    <scope>IDENTIFICATION</scope>
</reference>
<evidence type="ECO:0000256" key="12">
    <source>
        <dbReference type="ARBA" id="ARBA00041072"/>
    </source>
</evidence>
<dbReference type="Ensembl" id="ENSSFOT00015082877.1">
    <property type="protein sequence ID" value="ENSSFOP00015049521.1"/>
    <property type="gene ID" value="ENSSFOG00015026601.1"/>
</dbReference>
<dbReference type="GO" id="GO:0006816">
    <property type="term" value="P:calcium ion transport"/>
    <property type="evidence" value="ECO:0007669"/>
    <property type="project" value="TreeGrafter"/>
</dbReference>
<keyword evidence="11" id="KW-0325">Glycoprotein</keyword>
<protein>
    <recommendedName>
        <fullName evidence="12">Receptor activity-modifying protein 3</fullName>
    </recommendedName>
</protein>
<evidence type="ECO:0000256" key="9">
    <source>
        <dbReference type="ARBA" id="ARBA00023157"/>
    </source>
</evidence>
<dbReference type="PANTHER" id="PTHR14076">
    <property type="entry name" value="RECEPTOR ACTIVITY MODIFYING PROTEIN RAMP"/>
    <property type="match status" value="1"/>
</dbReference>
<dbReference type="InterPro" id="IPR006985">
    <property type="entry name" value="RAMP"/>
</dbReference>
<accession>A0A8C9TNE7</accession>
<dbReference type="GeneTree" id="ENSGT00940000161026"/>
<proteinExistence type="inferred from homology"/>
<evidence type="ECO:0000256" key="13">
    <source>
        <dbReference type="SAM" id="Phobius"/>
    </source>
</evidence>
<keyword evidence="5 13" id="KW-0812">Transmembrane</keyword>
<comment type="subcellular location">
    <subcellularLocation>
        <location evidence="1">Cell membrane</location>
        <topology evidence="1">Single-pass type I membrane protein</topology>
    </subcellularLocation>
</comment>
<dbReference type="PANTHER" id="PTHR14076:SF2">
    <property type="entry name" value="RECEPTOR ACTIVITY-MODIFYING PROTEIN 3"/>
    <property type="match status" value="1"/>
</dbReference>
<dbReference type="GO" id="GO:0015026">
    <property type="term" value="F:coreceptor activity"/>
    <property type="evidence" value="ECO:0007669"/>
    <property type="project" value="InterPro"/>
</dbReference>
<evidence type="ECO:0000256" key="10">
    <source>
        <dbReference type="ARBA" id="ARBA00023170"/>
    </source>
</evidence>
<dbReference type="Pfam" id="PF04901">
    <property type="entry name" value="RAMP"/>
    <property type="match status" value="1"/>
</dbReference>
<dbReference type="GO" id="GO:0007186">
    <property type="term" value="P:G protein-coupled receptor signaling pathway"/>
    <property type="evidence" value="ECO:0007669"/>
    <property type="project" value="TreeGrafter"/>
</dbReference>
<evidence type="ECO:0000256" key="11">
    <source>
        <dbReference type="ARBA" id="ARBA00023180"/>
    </source>
</evidence>
<dbReference type="Proteomes" id="UP000694397">
    <property type="component" value="Chromosome 9"/>
</dbReference>
<dbReference type="GO" id="GO:0005886">
    <property type="term" value="C:plasma membrane"/>
    <property type="evidence" value="ECO:0007669"/>
    <property type="project" value="UniProtKB-SubCell"/>
</dbReference>
<keyword evidence="6" id="KW-0732">Signal</keyword>
<evidence type="ECO:0000256" key="2">
    <source>
        <dbReference type="ARBA" id="ARBA00007087"/>
    </source>
</evidence>
<evidence type="ECO:0000256" key="8">
    <source>
        <dbReference type="ARBA" id="ARBA00023136"/>
    </source>
</evidence>
<keyword evidence="9" id="KW-1015">Disulfide bond</keyword>
<keyword evidence="4" id="KW-1003">Cell membrane</keyword>
<name>A0A8C9TNE7_SCLFO</name>
<keyword evidence="7 13" id="KW-1133">Transmembrane helix</keyword>
<dbReference type="OrthoDB" id="9940331at2759"/>
<dbReference type="GO" id="GO:0031623">
    <property type="term" value="P:receptor internalization"/>
    <property type="evidence" value="ECO:0007669"/>
    <property type="project" value="TreeGrafter"/>
</dbReference>
<evidence type="ECO:0000256" key="4">
    <source>
        <dbReference type="ARBA" id="ARBA00022475"/>
    </source>
</evidence>
<evidence type="ECO:0000313" key="14">
    <source>
        <dbReference type="Ensembl" id="ENSSFOP00015049521.1"/>
    </source>
</evidence>
<comment type="similarity">
    <text evidence="2">Belongs to the RAMP family.</text>
</comment>
<sequence>MTCSLGEKDVICTTVLPGLERQPMQKATLHAALTRHTLFYVYFVMMSCFSLRCLLFLWNFLHFFNTFVTTGLSAIDKANLKPRVCNETALLIEIEKCGDRFQRDMMQVDPHNWCNLTHFIRDYNVFSYCTEWSAEDIGCYWPNPLVENYIIRVHKLFFSNCTVEPILWVDPPDNMLALLILTPVLLTLVMTILVAWYSRRGDILA</sequence>
<organism evidence="14 15">
    <name type="scientific">Scleropages formosus</name>
    <name type="common">Asian bonytongue</name>
    <name type="synonym">Osteoglossum formosum</name>
    <dbReference type="NCBI Taxonomy" id="113540"/>
    <lineage>
        <taxon>Eukaryota</taxon>
        <taxon>Metazoa</taxon>
        <taxon>Chordata</taxon>
        <taxon>Craniata</taxon>
        <taxon>Vertebrata</taxon>
        <taxon>Euteleostomi</taxon>
        <taxon>Actinopterygii</taxon>
        <taxon>Neopterygii</taxon>
        <taxon>Teleostei</taxon>
        <taxon>Osteoglossocephala</taxon>
        <taxon>Osteoglossomorpha</taxon>
        <taxon>Osteoglossiformes</taxon>
        <taxon>Osteoglossidae</taxon>
        <taxon>Scleropages</taxon>
    </lineage>
</organism>
<keyword evidence="10" id="KW-0675">Receptor</keyword>